<reference evidence="2" key="1">
    <citation type="submission" date="2015-04" db="UniProtKB">
        <authorList>
            <consortium name="EnsemblPlants"/>
        </authorList>
    </citation>
    <scope>IDENTIFICATION</scope>
</reference>
<dbReference type="PANTHER" id="PTHR10894:SF14">
    <property type="entry name" value="EXPRESSED PROTEIN"/>
    <property type="match status" value="1"/>
</dbReference>
<proteinExistence type="predicted"/>
<dbReference type="GO" id="GO:0032040">
    <property type="term" value="C:small-subunit processome"/>
    <property type="evidence" value="ECO:0007669"/>
    <property type="project" value="InterPro"/>
</dbReference>
<evidence type="ECO:0000259" key="1">
    <source>
        <dbReference type="Pfam" id="PF08156"/>
    </source>
</evidence>
<dbReference type="InterPro" id="IPR045056">
    <property type="entry name" value="Nop56/Nop58"/>
</dbReference>
<name>A0A0E0MFD4_ORYPU</name>
<accession>A0A0E0MFD4</accession>
<evidence type="ECO:0000313" key="3">
    <source>
        <dbReference type="Proteomes" id="UP000026962"/>
    </source>
</evidence>
<dbReference type="OMA" id="FHCDIIE"/>
<dbReference type="InterPro" id="IPR012974">
    <property type="entry name" value="NOP58/56_N"/>
</dbReference>
<reference evidence="2" key="2">
    <citation type="submission" date="2018-05" db="EMBL/GenBank/DDBJ databases">
        <title>OpunRS2 (Oryza punctata Reference Sequence Version 2).</title>
        <authorList>
            <person name="Zhang J."/>
            <person name="Kudrna D."/>
            <person name="Lee S."/>
            <person name="Talag J."/>
            <person name="Welchert J."/>
            <person name="Wing R.A."/>
        </authorList>
    </citation>
    <scope>NUCLEOTIDE SEQUENCE [LARGE SCALE GENOMIC DNA]</scope>
</reference>
<dbReference type="GO" id="GO:0031428">
    <property type="term" value="C:box C/D methylation guide snoRNP complex"/>
    <property type="evidence" value="ECO:0007669"/>
    <property type="project" value="InterPro"/>
</dbReference>
<evidence type="ECO:0000313" key="2">
    <source>
        <dbReference type="EnsemblPlants" id="OPUNC11G11180.1"/>
    </source>
</evidence>
<dbReference type="AlphaFoldDB" id="A0A0E0MFD4"/>
<organism evidence="2">
    <name type="scientific">Oryza punctata</name>
    <name type="common">Red rice</name>
    <dbReference type="NCBI Taxonomy" id="4537"/>
    <lineage>
        <taxon>Eukaryota</taxon>
        <taxon>Viridiplantae</taxon>
        <taxon>Streptophyta</taxon>
        <taxon>Embryophyta</taxon>
        <taxon>Tracheophyta</taxon>
        <taxon>Spermatophyta</taxon>
        <taxon>Magnoliopsida</taxon>
        <taxon>Liliopsida</taxon>
        <taxon>Poales</taxon>
        <taxon>Poaceae</taxon>
        <taxon>BOP clade</taxon>
        <taxon>Oryzoideae</taxon>
        <taxon>Oryzeae</taxon>
        <taxon>Oryzinae</taxon>
        <taxon>Oryza</taxon>
    </lineage>
</organism>
<sequence length="342" mass="38209">MPKRRRGVPPPPPDPSPAPATIDYSLSFNEIAASGAPGAMDFVKNHGLHLLLLETPSGFAIFCLCGAYIHLPDAIQNIWEKFATYGSASKIIWLCEFQKFDDKSSAINVGTGVNEQLTEMIMKWRRPGQKLVVGKPEYKSIIETTLGIPCLYDEVVMEVMWGMKHHMNRFVPAEESKLPKEDNLAMSQGLRMFLSRYGFDIKPEMPSCLGVMLLRRTFMSTCNILVATSRMCLALTMRIGTLKLATAFKIICSRKIDASDEMFSDDVRSKLLDDADKYKDLVFPIGCIGNYKNILDIKIVRNDTMDELASLVKVARIKAEPAEVPEKLACQRSLGQGINSFN</sequence>
<dbReference type="EnsemblPlants" id="OPUNC11G11180.1">
    <property type="protein sequence ID" value="OPUNC11G11180.1"/>
    <property type="gene ID" value="OPUNC11G11180"/>
</dbReference>
<keyword evidence="3" id="KW-1185">Reference proteome</keyword>
<dbReference type="GO" id="GO:0030515">
    <property type="term" value="F:snoRNA binding"/>
    <property type="evidence" value="ECO:0007669"/>
    <property type="project" value="InterPro"/>
</dbReference>
<dbReference type="Gramene" id="OPUNC11G11180.1">
    <property type="protein sequence ID" value="OPUNC11G11180.1"/>
    <property type="gene ID" value="OPUNC11G11180"/>
</dbReference>
<dbReference type="Pfam" id="PF08156">
    <property type="entry name" value="NOP5NT"/>
    <property type="match status" value="1"/>
</dbReference>
<dbReference type="PANTHER" id="PTHR10894">
    <property type="entry name" value="NUCLEOLAR PROTEIN 5 NUCLEOLAR PROTEIN NOP5 NOP58"/>
    <property type="match status" value="1"/>
</dbReference>
<dbReference type="STRING" id="4537.A0A0E0MFD4"/>
<feature type="domain" description="Nucleolar protein 58/56 N-terminal" evidence="1">
    <location>
        <begin position="50"/>
        <end position="112"/>
    </location>
</feature>
<protein>
    <recommendedName>
        <fullName evidence="1">Nucleolar protein 58/56 N-terminal domain-containing protein</fullName>
    </recommendedName>
</protein>
<dbReference type="eggNOG" id="KOG2572">
    <property type="taxonomic scope" value="Eukaryota"/>
</dbReference>
<dbReference type="Proteomes" id="UP000026962">
    <property type="component" value="Chromosome 11"/>
</dbReference>